<keyword evidence="3" id="KW-0540">Nuclease</keyword>
<reference evidence="4" key="1">
    <citation type="journal article" date="2019" name="Int. J. Syst. Evol. Microbiol.">
        <title>The Global Catalogue of Microorganisms (GCM) 10K type strain sequencing project: providing services to taxonomists for standard genome sequencing and annotation.</title>
        <authorList>
            <consortium name="The Broad Institute Genomics Platform"/>
            <consortium name="The Broad Institute Genome Sequencing Center for Infectious Disease"/>
            <person name="Wu L."/>
            <person name="Ma J."/>
        </authorList>
    </citation>
    <scope>NUCLEOTIDE SEQUENCE [LARGE SCALE GENOMIC DNA]</scope>
    <source>
        <strain evidence="4">CGMCC 4.7132</strain>
    </source>
</reference>
<dbReference type="Pfam" id="PF03372">
    <property type="entry name" value="Exo_endo_phos"/>
    <property type="match status" value="1"/>
</dbReference>
<feature type="transmembrane region" description="Helical" evidence="1">
    <location>
        <begin position="113"/>
        <end position="131"/>
    </location>
</feature>
<dbReference type="Proteomes" id="UP001596004">
    <property type="component" value="Unassembled WGS sequence"/>
</dbReference>
<evidence type="ECO:0000259" key="2">
    <source>
        <dbReference type="Pfam" id="PF03372"/>
    </source>
</evidence>
<dbReference type="PANTHER" id="PTHR14859:SF1">
    <property type="entry name" value="PGAP2-INTERACTING PROTEIN"/>
    <property type="match status" value="1"/>
</dbReference>
<dbReference type="RefSeq" id="WP_380836183.1">
    <property type="nucleotide sequence ID" value="NZ_JBHSFP010000001.1"/>
</dbReference>
<accession>A0ABV9CA90</accession>
<proteinExistence type="predicted"/>
<evidence type="ECO:0000313" key="4">
    <source>
        <dbReference type="Proteomes" id="UP001596004"/>
    </source>
</evidence>
<feature type="transmembrane region" description="Helical" evidence="1">
    <location>
        <begin position="259"/>
        <end position="274"/>
    </location>
</feature>
<feature type="transmembrane region" description="Helical" evidence="1">
    <location>
        <begin position="168"/>
        <end position="185"/>
    </location>
</feature>
<dbReference type="InterPro" id="IPR051916">
    <property type="entry name" value="GPI-anchor_lipid_remodeler"/>
</dbReference>
<dbReference type="InterPro" id="IPR036691">
    <property type="entry name" value="Endo/exonu/phosph_ase_sf"/>
</dbReference>
<feature type="transmembrane region" description="Helical" evidence="1">
    <location>
        <begin position="138"/>
        <end position="156"/>
    </location>
</feature>
<keyword evidence="1" id="KW-0812">Transmembrane</keyword>
<feature type="transmembrane region" description="Helical" evidence="1">
    <location>
        <begin position="231"/>
        <end position="252"/>
    </location>
</feature>
<dbReference type="EMBL" id="JBHSFP010000001">
    <property type="protein sequence ID" value="MFC4529587.1"/>
    <property type="molecule type" value="Genomic_DNA"/>
</dbReference>
<feature type="transmembrane region" description="Helical" evidence="1">
    <location>
        <begin position="306"/>
        <end position="326"/>
    </location>
</feature>
<dbReference type="Gene3D" id="3.60.10.10">
    <property type="entry name" value="Endonuclease/exonuclease/phosphatase"/>
    <property type="match status" value="1"/>
</dbReference>
<name>A0ABV9CA90_9ACTN</name>
<dbReference type="InterPro" id="IPR005135">
    <property type="entry name" value="Endo/exonuclease/phosphatase"/>
</dbReference>
<feature type="transmembrane region" description="Helical" evidence="1">
    <location>
        <begin position="338"/>
        <end position="357"/>
    </location>
</feature>
<feature type="transmembrane region" description="Helical" evidence="1">
    <location>
        <begin position="64"/>
        <end position="81"/>
    </location>
</feature>
<keyword evidence="4" id="KW-1185">Reference proteome</keyword>
<sequence>MGAATTDISPAFRIPLRPLAARHRAAVALALGVVLFTDLLRVFLPSLITLFGRAGDTPAEQMGLYAALWFVIPFAAAPIARRWGARPVALGAAVLLVAVRLALQAAGGGAPQLYLAGAGVSCGLVFLYGCALTFPRAAVPAGLAAGLAASATGHLALGQVDLVWRDGVLPWLAVIALSAAFLWLVRQPVPVGGPAPAGVWFAFGPALALHGMYLATLGLAEHPGGEQGNPWRIAVVAAALVCGQFMMASYAARPPYRRWIIVALLPAGAVALAVSSALPFALFTAVALGGCLGMAALPAPTSPRRGGIALLGGMLMFLVAVFLYYAAYDTDLGFPNGVTPVLLAGTVAAAAAAAVRGRAVQHLARPRPRLVAVAALVTAALVAALTWRPLPAVRVASAGEFTLIAYNIRMGFGLKGTLDLDRVAAWARNERPDIVLLSEVDRGWLLNGGHDDLARIARGLGMRYHFAPAADPLWGDAVITNLPVRWITSHPLGRHDYPTGAQAQAAVVEVAGREVGIVNTHLQAPPGQAPEVAAVVRDLAKGRPVLLAGDLNTTPGDPAMRVLTAAGLSDPLTAFGDPLTSPADAPVERIDHVLVSPGLVVTAARAPGLGFSDHRPLVVRLRVTGV</sequence>
<feature type="transmembrane region" description="Helical" evidence="1">
    <location>
        <begin position="369"/>
        <end position="387"/>
    </location>
</feature>
<keyword evidence="1" id="KW-1133">Transmembrane helix</keyword>
<feature type="transmembrane region" description="Helical" evidence="1">
    <location>
        <begin position="25"/>
        <end position="44"/>
    </location>
</feature>
<feature type="transmembrane region" description="Helical" evidence="1">
    <location>
        <begin position="280"/>
        <end position="299"/>
    </location>
</feature>
<keyword evidence="3" id="KW-0255">Endonuclease</keyword>
<gene>
    <name evidence="3" type="ORF">ACFO60_02330</name>
</gene>
<dbReference type="SUPFAM" id="SSF56219">
    <property type="entry name" value="DNase I-like"/>
    <property type="match status" value="1"/>
</dbReference>
<organism evidence="3 4">
    <name type="scientific">Sphaerisporangium dianthi</name>
    <dbReference type="NCBI Taxonomy" id="1436120"/>
    <lineage>
        <taxon>Bacteria</taxon>
        <taxon>Bacillati</taxon>
        <taxon>Actinomycetota</taxon>
        <taxon>Actinomycetes</taxon>
        <taxon>Streptosporangiales</taxon>
        <taxon>Streptosporangiaceae</taxon>
        <taxon>Sphaerisporangium</taxon>
    </lineage>
</organism>
<keyword evidence="3" id="KW-0378">Hydrolase</keyword>
<keyword evidence="1" id="KW-0472">Membrane</keyword>
<evidence type="ECO:0000313" key="3">
    <source>
        <dbReference type="EMBL" id="MFC4529587.1"/>
    </source>
</evidence>
<dbReference type="PANTHER" id="PTHR14859">
    <property type="entry name" value="CALCOFLUOR WHITE HYPERSENSITIVE PROTEIN PRECURSOR"/>
    <property type="match status" value="1"/>
</dbReference>
<feature type="transmembrane region" description="Helical" evidence="1">
    <location>
        <begin position="88"/>
        <end position="107"/>
    </location>
</feature>
<protein>
    <submittedName>
        <fullName evidence="3">Endonuclease/exonuclease/phosphatase family protein</fullName>
    </submittedName>
</protein>
<comment type="caution">
    <text evidence="3">The sequence shown here is derived from an EMBL/GenBank/DDBJ whole genome shotgun (WGS) entry which is preliminary data.</text>
</comment>
<feature type="domain" description="Endonuclease/exonuclease/phosphatase" evidence="2">
    <location>
        <begin position="405"/>
        <end position="614"/>
    </location>
</feature>
<evidence type="ECO:0000256" key="1">
    <source>
        <dbReference type="SAM" id="Phobius"/>
    </source>
</evidence>
<dbReference type="GO" id="GO:0004519">
    <property type="term" value="F:endonuclease activity"/>
    <property type="evidence" value="ECO:0007669"/>
    <property type="project" value="UniProtKB-KW"/>
</dbReference>
<feature type="transmembrane region" description="Helical" evidence="1">
    <location>
        <begin position="197"/>
        <end position="219"/>
    </location>
</feature>